<evidence type="ECO:0000313" key="4">
    <source>
        <dbReference type="Proteomes" id="UP001589862"/>
    </source>
</evidence>
<evidence type="ECO:0008006" key="5">
    <source>
        <dbReference type="Google" id="ProtNLM"/>
    </source>
</evidence>
<accession>A0ABV6PAX2</accession>
<protein>
    <recommendedName>
        <fullName evidence="5">DUF3153 domain-containing protein</fullName>
    </recommendedName>
</protein>
<feature type="compositionally biased region" description="Low complexity" evidence="1">
    <location>
        <begin position="242"/>
        <end position="254"/>
    </location>
</feature>
<reference evidence="3 4" key="1">
    <citation type="submission" date="2024-09" db="EMBL/GenBank/DDBJ databases">
        <authorList>
            <person name="Sun Q."/>
            <person name="Mori K."/>
        </authorList>
    </citation>
    <scope>NUCLEOTIDE SEQUENCE [LARGE SCALE GENOMIC DNA]</scope>
    <source>
        <strain evidence="3 4">NCAIM B.02604</strain>
    </source>
</reference>
<comment type="caution">
    <text evidence="3">The sequence shown here is derived from an EMBL/GenBank/DDBJ whole genome shotgun (WGS) entry which is preliminary data.</text>
</comment>
<sequence length="330" mass="35501">MTTQPSHSHPKGLKRFLALLLLPALLFLTACEISMHTKFHENNTAEMRSEMKFTEQETSLLKMSGEEVTCEELMKDTTSSSNPDVEVSYEDLSTDKELHCVASIPPQPLKETFPDDDSGSITNENGVYTLTIPSEEFGENSPEAAAFADAVTFAAVFEFPGDVIEASAGTVEGNKVTISKLSDLQNDVTIKAHSTTGGVGSSIMMWVLIGLVALLLIGLILWLVLRGKKGNQEHPPAGPGYPGNYGQPGPQQPGHRPEGFQPQPGHQPGQQGYGHPGQQPPAQQGNPQGYQQPGQGQPNPPQPGQQPPVQRPDGQPQPPREGEPPTPPQQ</sequence>
<proteinExistence type="predicted"/>
<keyword evidence="4" id="KW-1185">Reference proteome</keyword>
<feature type="region of interest" description="Disordered" evidence="1">
    <location>
        <begin position="233"/>
        <end position="330"/>
    </location>
</feature>
<evidence type="ECO:0000313" key="3">
    <source>
        <dbReference type="EMBL" id="MFC0582259.1"/>
    </source>
</evidence>
<feature type="compositionally biased region" description="Low complexity" evidence="1">
    <location>
        <begin position="261"/>
        <end position="270"/>
    </location>
</feature>
<feature type="compositionally biased region" description="Pro residues" evidence="1">
    <location>
        <begin position="298"/>
        <end position="330"/>
    </location>
</feature>
<evidence type="ECO:0000256" key="1">
    <source>
        <dbReference type="SAM" id="MobiDB-lite"/>
    </source>
</evidence>
<dbReference type="Proteomes" id="UP001589862">
    <property type="component" value="Unassembled WGS sequence"/>
</dbReference>
<dbReference type="EMBL" id="JBHLUB010000029">
    <property type="protein sequence ID" value="MFC0582259.1"/>
    <property type="molecule type" value="Genomic_DNA"/>
</dbReference>
<organism evidence="3 4">
    <name type="scientific">Micrococcoides hystricis</name>
    <dbReference type="NCBI Taxonomy" id="1572761"/>
    <lineage>
        <taxon>Bacteria</taxon>
        <taxon>Bacillati</taxon>
        <taxon>Actinomycetota</taxon>
        <taxon>Actinomycetes</taxon>
        <taxon>Micrococcales</taxon>
        <taxon>Micrococcaceae</taxon>
        <taxon>Micrococcoides</taxon>
    </lineage>
</organism>
<feature type="compositionally biased region" description="Low complexity" evidence="1">
    <location>
        <begin position="276"/>
        <end position="297"/>
    </location>
</feature>
<dbReference type="RefSeq" id="WP_377459283.1">
    <property type="nucleotide sequence ID" value="NZ_JBHLUB010000029.1"/>
</dbReference>
<keyword evidence="2" id="KW-0812">Transmembrane</keyword>
<name>A0ABV6PAX2_9MICC</name>
<evidence type="ECO:0000256" key="2">
    <source>
        <dbReference type="SAM" id="Phobius"/>
    </source>
</evidence>
<gene>
    <name evidence="3" type="ORF">ACFFFR_07675</name>
</gene>
<keyword evidence="2" id="KW-0472">Membrane</keyword>
<feature type="transmembrane region" description="Helical" evidence="2">
    <location>
        <begin position="203"/>
        <end position="225"/>
    </location>
</feature>
<keyword evidence="2" id="KW-1133">Transmembrane helix</keyword>